<evidence type="ECO:0000259" key="5">
    <source>
        <dbReference type="SMART" id="SM01006"/>
    </source>
</evidence>
<dbReference type="InterPro" id="IPR019432">
    <property type="entry name" value="Acyltransferase_MbtK/IucB-like"/>
</dbReference>
<comment type="pathway">
    <text evidence="2">Siderophore biosynthesis; mycobactin biosynthesis.</text>
</comment>
<reference evidence="6 7" key="1">
    <citation type="submission" date="2017-01" db="EMBL/GenBank/DDBJ databases">
        <authorList>
            <consortium name="Urmite Genomes"/>
        </authorList>
    </citation>
    <scope>NUCLEOTIDE SEQUENCE [LARGE SCALE GENOMIC DNA]</scope>
    <source>
        <strain evidence="6 7">AB215</strain>
    </source>
</reference>
<name>A0A2U3P2U6_9MYCO</name>
<proteinExistence type="predicted"/>
<sequence>MGYGVGCAVAERTQIVAPTGVGSPVEMHDPEVILPRRLTETSAEVRDVPPPPVPELPAPYGLRLADPDADSEMLSEWMNRPHLAESWEYAWPAERWRRYLRAQLESDFSRPFVASLDGVDHGYVEIYRAARDSIAARYDFDPHDLGLHVAVADLEYLRQGHVRYLLPYLVGGMLTLDPRCRRIMFDPDHRNTLARKFCESGGCTFLGEHDMSNRRMALYVLPRTPDDLPRLRDVGQ</sequence>
<evidence type="ECO:0000313" key="6">
    <source>
        <dbReference type="EMBL" id="SPM38083.1"/>
    </source>
</evidence>
<dbReference type="Proteomes" id="UP000240424">
    <property type="component" value="Unassembled WGS sequence"/>
</dbReference>
<evidence type="ECO:0000256" key="3">
    <source>
        <dbReference type="ARBA" id="ARBA00020586"/>
    </source>
</evidence>
<dbReference type="GO" id="GO:0016410">
    <property type="term" value="F:N-acyltransferase activity"/>
    <property type="evidence" value="ECO:0007669"/>
    <property type="project" value="TreeGrafter"/>
</dbReference>
<accession>A0A2U3P2U6</accession>
<evidence type="ECO:0000313" key="7">
    <source>
        <dbReference type="Proteomes" id="UP000240424"/>
    </source>
</evidence>
<evidence type="ECO:0000256" key="4">
    <source>
        <dbReference type="ARBA" id="ARBA00031122"/>
    </source>
</evidence>
<evidence type="ECO:0000256" key="1">
    <source>
        <dbReference type="ARBA" id="ARBA00003818"/>
    </source>
</evidence>
<dbReference type="SMART" id="SM01006">
    <property type="entry name" value="AlcB"/>
    <property type="match status" value="1"/>
</dbReference>
<dbReference type="AlphaFoldDB" id="A0A2U3P2U6"/>
<keyword evidence="7" id="KW-1185">Reference proteome</keyword>
<keyword evidence="6" id="KW-0808">Transferase</keyword>
<dbReference type="Gene3D" id="3.40.630.30">
    <property type="match status" value="1"/>
</dbReference>
<feature type="domain" description="Acyltransferase MbtK/IucB-like conserved" evidence="5">
    <location>
        <begin position="63"/>
        <end position="110"/>
    </location>
</feature>
<dbReference type="EMBL" id="FUEZ01000003">
    <property type="protein sequence ID" value="SPM38083.1"/>
    <property type="molecule type" value="Genomic_DNA"/>
</dbReference>
<dbReference type="PANTHER" id="PTHR31438:SF1">
    <property type="entry name" value="LYSINE N-ACYLTRANSFERASE C17G9.06C-RELATED"/>
    <property type="match status" value="1"/>
</dbReference>
<evidence type="ECO:0000256" key="2">
    <source>
        <dbReference type="ARBA" id="ARBA00005102"/>
    </source>
</evidence>
<dbReference type="STRING" id="1841861.GCA_900157365_04461"/>
<comment type="function">
    <text evidence="1">Acyltransferase required for the direct transfer of medium- to long-chain fatty acyl moieties from a carrier protein (MbtL) on to the epsilon-amino group of lysine residue in the mycobactin core.</text>
</comment>
<dbReference type="PANTHER" id="PTHR31438">
    <property type="entry name" value="LYSINE N-ACYLTRANSFERASE C17G9.06C-RELATED"/>
    <property type="match status" value="1"/>
</dbReference>
<organism evidence="6 7">
    <name type="scientific">Mycobacterium numidiamassiliense</name>
    <dbReference type="NCBI Taxonomy" id="1841861"/>
    <lineage>
        <taxon>Bacteria</taxon>
        <taxon>Bacillati</taxon>
        <taxon>Actinomycetota</taxon>
        <taxon>Actinomycetes</taxon>
        <taxon>Mycobacteriales</taxon>
        <taxon>Mycobacteriaceae</taxon>
        <taxon>Mycobacterium</taxon>
    </lineage>
</organism>
<protein>
    <recommendedName>
        <fullName evidence="3">Lysine N-acyltransferase MbtK</fullName>
    </recommendedName>
    <alternativeName>
        <fullName evidence="4">Mycobactin synthase protein K</fullName>
    </alternativeName>
</protein>
<dbReference type="UniPathway" id="UPA00011"/>
<dbReference type="InterPro" id="IPR016181">
    <property type="entry name" value="Acyl_CoA_acyltransferase"/>
</dbReference>
<dbReference type="SUPFAM" id="SSF55729">
    <property type="entry name" value="Acyl-CoA N-acyltransferases (Nat)"/>
    <property type="match status" value="1"/>
</dbReference>
<dbReference type="GO" id="GO:0019290">
    <property type="term" value="P:siderophore biosynthetic process"/>
    <property type="evidence" value="ECO:0007669"/>
    <property type="project" value="InterPro"/>
</dbReference>
<dbReference type="Pfam" id="PF13523">
    <property type="entry name" value="Acetyltransf_8"/>
    <property type="match status" value="1"/>
</dbReference>
<gene>
    <name evidence="6" type="ORF">MNAB215_259</name>
</gene>